<dbReference type="PANTHER" id="PTHR43162:SF1">
    <property type="entry name" value="PRESTALK A DIFFERENTIATION PROTEIN A"/>
    <property type="match status" value="1"/>
</dbReference>
<name>A0A4U1JA47_9BACT</name>
<protein>
    <submittedName>
        <fullName evidence="2">NAD-dependent epimerase/dehydratase family protein</fullName>
    </submittedName>
</protein>
<gene>
    <name evidence="2" type="ORF">E8A74_25245</name>
</gene>
<dbReference type="SUPFAM" id="SSF51735">
    <property type="entry name" value="NAD(P)-binding Rossmann-fold domains"/>
    <property type="match status" value="1"/>
</dbReference>
<dbReference type="RefSeq" id="WP_136931630.1">
    <property type="nucleotide sequence ID" value="NZ_SSMQ01000028.1"/>
</dbReference>
<organism evidence="2 3">
    <name type="scientific">Polyangium fumosum</name>
    <dbReference type="NCBI Taxonomy" id="889272"/>
    <lineage>
        <taxon>Bacteria</taxon>
        <taxon>Pseudomonadati</taxon>
        <taxon>Myxococcota</taxon>
        <taxon>Polyangia</taxon>
        <taxon>Polyangiales</taxon>
        <taxon>Polyangiaceae</taxon>
        <taxon>Polyangium</taxon>
    </lineage>
</organism>
<dbReference type="PANTHER" id="PTHR43162">
    <property type="match status" value="1"/>
</dbReference>
<feature type="domain" description="NmrA-like" evidence="1">
    <location>
        <begin position="3"/>
        <end position="231"/>
    </location>
</feature>
<comment type="caution">
    <text evidence="2">The sequence shown here is derived from an EMBL/GenBank/DDBJ whole genome shotgun (WGS) entry which is preliminary data.</text>
</comment>
<evidence type="ECO:0000259" key="1">
    <source>
        <dbReference type="Pfam" id="PF05368"/>
    </source>
</evidence>
<dbReference type="InterPro" id="IPR036291">
    <property type="entry name" value="NAD(P)-bd_dom_sf"/>
</dbReference>
<keyword evidence="3" id="KW-1185">Reference proteome</keyword>
<dbReference type="EMBL" id="SSMQ01000028">
    <property type="protein sequence ID" value="TKD03510.1"/>
    <property type="molecule type" value="Genomic_DNA"/>
</dbReference>
<dbReference type="InterPro" id="IPR008030">
    <property type="entry name" value="NmrA-like"/>
</dbReference>
<evidence type="ECO:0000313" key="3">
    <source>
        <dbReference type="Proteomes" id="UP000309215"/>
    </source>
</evidence>
<evidence type="ECO:0000313" key="2">
    <source>
        <dbReference type="EMBL" id="TKD03510.1"/>
    </source>
</evidence>
<dbReference type="OrthoDB" id="267890at2"/>
<dbReference type="Proteomes" id="UP000309215">
    <property type="component" value="Unassembled WGS sequence"/>
</dbReference>
<reference evidence="2 3" key="1">
    <citation type="submission" date="2019-04" db="EMBL/GenBank/DDBJ databases">
        <authorList>
            <person name="Li Y."/>
            <person name="Wang J."/>
        </authorList>
    </citation>
    <scope>NUCLEOTIDE SEQUENCE [LARGE SCALE GENOMIC DNA]</scope>
    <source>
        <strain evidence="2 3">DSM 14668</strain>
    </source>
</reference>
<accession>A0A4U1JA47</accession>
<dbReference type="Gene3D" id="3.40.50.720">
    <property type="entry name" value="NAD(P)-binding Rossmann-like Domain"/>
    <property type="match status" value="1"/>
</dbReference>
<dbReference type="InterPro" id="IPR051604">
    <property type="entry name" value="Ergot_Alk_Oxidoreductase"/>
</dbReference>
<sequence>MAILAIGGTGMIGSHVVEELARRGAEVRAFGSEPSPRGAPAGVEEVIGDIFDLELMRRLLREASTVFVLNPAVADELARVLLTLSLIDEAKIQRVVYLSMMGVDRFTDASRAAAKLAAEQTIRQLGLPTTILRPNAVFQNDVSLKDAITRHHRYATPLGSVGITMVDLDDVAEVAALELLRRERSAAPLPTEVIEVVGPEAHTGQSIVRVWSDVLGENVTYEGDDLDAVEQRMRGVMPAAGAYDLKLVFRGILREGVLGAPGAAERLVAMLGRPLRTYRSFALTMAGASS</sequence>
<dbReference type="AlphaFoldDB" id="A0A4U1JA47"/>
<dbReference type="Pfam" id="PF05368">
    <property type="entry name" value="NmrA"/>
    <property type="match status" value="1"/>
</dbReference>
<proteinExistence type="predicted"/>